<evidence type="ECO:0000256" key="1">
    <source>
        <dbReference type="SAM" id="Coils"/>
    </source>
</evidence>
<proteinExistence type="predicted"/>
<organism evidence="2 3">
    <name type="scientific">Acinetobacter sichuanensis</name>
    <dbReference type="NCBI Taxonomy" id="2136183"/>
    <lineage>
        <taxon>Bacteria</taxon>
        <taxon>Pseudomonadati</taxon>
        <taxon>Pseudomonadota</taxon>
        <taxon>Gammaproteobacteria</taxon>
        <taxon>Moraxellales</taxon>
        <taxon>Moraxellaceae</taxon>
        <taxon>Acinetobacter</taxon>
    </lineage>
</organism>
<keyword evidence="1" id="KW-0175">Coiled coil</keyword>
<evidence type="ECO:0000313" key="3">
    <source>
        <dbReference type="Proteomes" id="UP001595455"/>
    </source>
</evidence>
<reference evidence="3" key="1">
    <citation type="journal article" date="2019" name="Int. J. Syst. Evol. Microbiol.">
        <title>The Global Catalogue of Microorganisms (GCM) 10K type strain sequencing project: providing services to taxonomists for standard genome sequencing and annotation.</title>
        <authorList>
            <consortium name="The Broad Institute Genomics Platform"/>
            <consortium name="The Broad Institute Genome Sequencing Center for Infectious Disease"/>
            <person name="Wu L."/>
            <person name="Ma J."/>
        </authorList>
    </citation>
    <scope>NUCLEOTIDE SEQUENCE [LARGE SCALE GENOMIC DNA]</scope>
    <source>
        <strain evidence="3">KCTC 62575</strain>
    </source>
</reference>
<dbReference type="Proteomes" id="UP001595455">
    <property type="component" value="Unassembled WGS sequence"/>
</dbReference>
<name>A0ABV7BFI9_9GAMM</name>
<dbReference type="EMBL" id="JBHRSF010000012">
    <property type="protein sequence ID" value="MFC2994945.1"/>
    <property type="molecule type" value="Genomic_DNA"/>
</dbReference>
<gene>
    <name evidence="2" type="ORF">ACFODO_06620</name>
</gene>
<comment type="caution">
    <text evidence="2">The sequence shown here is derived from an EMBL/GenBank/DDBJ whole genome shotgun (WGS) entry which is preliminary data.</text>
</comment>
<sequence length="95" mass="11092">MRTTAELASMSCEELKDYEQSLLALWTPRMALESDIERLRTHRSELLEIFKKLKHPGVPENERLKNSILSLNSKIEDLEDELDGLIQDERLNHTD</sequence>
<accession>A0ABV7BFI9</accession>
<evidence type="ECO:0000313" key="2">
    <source>
        <dbReference type="EMBL" id="MFC2994945.1"/>
    </source>
</evidence>
<feature type="coiled-coil region" evidence="1">
    <location>
        <begin position="61"/>
        <end position="88"/>
    </location>
</feature>
<keyword evidence="3" id="KW-1185">Reference proteome</keyword>
<dbReference type="RefSeq" id="WP_378227184.1">
    <property type="nucleotide sequence ID" value="NZ_JBHRSF010000012.1"/>
</dbReference>
<protein>
    <submittedName>
        <fullName evidence="2">Uncharacterized protein</fullName>
    </submittedName>
</protein>